<feature type="compositionally biased region" description="Low complexity" evidence="8">
    <location>
        <begin position="132"/>
        <end position="148"/>
    </location>
</feature>
<dbReference type="PROSITE" id="PS50262">
    <property type="entry name" value="G_PROTEIN_RECEP_F1_2"/>
    <property type="match status" value="1"/>
</dbReference>
<evidence type="ECO:0000256" key="5">
    <source>
        <dbReference type="ARBA" id="ARBA00023136"/>
    </source>
</evidence>
<keyword evidence="6" id="KW-0675">Receptor</keyword>
<keyword evidence="7" id="KW-0807">Transducer</keyword>
<feature type="domain" description="G-protein coupled receptors family 1 profile" evidence="10">
    <location>
        <begin position="1"/>
        <end position="234"/>
    </location>
</feature>
<accession>A0A4E0RNE4</accession>
<feature type="transmembrane region" description="Helical" evidence="9">
    <location>
        <begin position="32"/>
        <end position="53"/>
    </location>
</feature>
<evidence type="ECO:0000313" key="11">
    <source>
        <dbReference type="EMBL" id="THD22207.1"/>
    </source>
</evidence>
<dbReference type="PANTHER" id="PTHR24243:SF208">
    <property type="entry name" value="PYROKININ-1 RECEPTOR"/>
    <property type="match status" value="1"/>
</dbReference>
<evidence type="ECO:0000313" key="12">
    <source>
        <dbReference type="Proteomes" id="UP000230066"/>
    </source>
</evidence>
<dbReference type="PANTHER" id="PTHR24243">
    <property type="entry name" value="G-PROTEIN COUPLED RECEPTOR"/>
    <property type="match status" value="1"/>
</dbReference>
<dbReference type="GO" id="GO:0004930">
    <property type="term" value="F:G protein-coupled receptor activity"/>
    <property type="evidence" value="ECO:0007669"/>
    <property type="project" value="UniProtKB-KW"/>
</dbReference>
<keyword evidence="2 9" id="KW-0812">Transmembrane</keyword>
<feature type="region of interest" description="Disordered" evidence="8">
    <location>
        <begin position="120"/>
        <end position="151"/>
    </location>
</feature>
<name>A0A4E0RNE4_FASHE</name>
<dbReference type="GO" id="GO:0005886">
    <property type="term" value="C:plasma membrane"/>
    <property type="evidence" value="ECO:0007669"/>
    <property type="project" value="TreeGrafter"/>
</dbReference>
<evidence type="ECO:0000256" key="6">
    <source>
        <dbReference type="ARBA" id="ARBA00023170"/>
    </source>
</evidence>
<feature type="transmembrane region" description="Helical" evidence="9">
    <location>
        <begin position="175"/>
        <end position="195"/>
    </location>
</feature>
<dbReference type="AlphaFoldDB" id="A0A4E0RNE4"/>
<evidence type="ECO:0000256" key="8">
    <source>
        <dbReference type="SAM" id="MobiDB-lite"/>
    </source>
</evidence>
<feature type="transmembrane region" description="Helical" evidence="9">
    <location>
        <begin position="87"/>
        <end position="108"/>
    </location>
</feature>
<dbReference type="Proteomes" id="UP000230066">
    <property type="component" value="Unassembled WGS sequence"/>
</dbReference>
<dbReference type="Pfam" id="PF00001">
    <property type="entry name" value="7tm_1"/>
    <property type="match status" value="1"/>
</dbReference>
<dbReference type="EMBL" id="JXXN02002920">
    <property type="protein sequence ID" value="THD22207.1"/>
    <property type="molecule type" value="Genomic_DNA"/>
</dbReference>
<evidence type="ECO:0000256" key="9">
    <source>
        <dbReference type="SAM" id="Phobius"/>
    </source>
</evidence>
<evidence type="ECO:0000256" key="1">
    <source>
        <dbReference type="ARBA" id="ARBA00004141"/>
    </source>
</evidence>
<reference evidence="11" key="1">
    <citation type="submission" date="2019-03" db="EMBL/GenBank/DDBJ databases">
        <title>Improved annotation for the trematode Fasciola hepatica.</title>
        <authorList>
            <person name="Choi Y.-J."/>
            <person name="Martin J."/>
            <person name="Mitreva M."/>
        </authorList>
    </citation>
    <scope>NUCLEOTIDE SEQUENCE [LARGE SCALE GENOMIC DNA]</scope>
</reference>
<dbReference type="PROSITE" id="PS00237">
    <property type="entry name" value="G_PROTEIN_RECEP_F1_1"/>
    <property type="match status" value="1"/>
</dbReference>
<sequence>MLSVWTVVILSMERFLLIIAPLRFYKFLRPKIAWITMGITCIIIGLINIPWIFSFDYVQKSACLPGSDANVNHIMCTANHIFKESLLAGFILLTILPAVLVFTANTQIAKTLSGRRNRWKSKKYEDPEENTSHSQLSRTSSSSSSSSSVINTQNCPLYEGQIEAVRNERTLTIRLFLVSVTFFILSTPSLVFVGFEAIIFNSKNAKILKQTFDDAFHVSLFMFAINLTVNFVLYCLVGRLFRSAVIALICCDWANYRALRSQLIKGSNEDEKTRAHSNSRQHSMSNS</sequence>
<evidence type="ECO:0000256" key="7">
    <source>
        <dbReference type="ARBA" id="ARBA00023224"/>
    </source>
</evidence>
<comment type="caution">
    <text evidence="11">The sequence shown here is derived from an EMBL/GenBank/DDBJ whole genome shotgun (WGS) entry which is preliminary data.</text>
</comment>
<keyword evidence="12" id="KW-1185">Reference proteome</keyword>
<evidence type="ECO:0000256" key="2">
    <source>
        <dbReference type="ARBA" id="ARBA00022692"/>
    </source>
</evidence>
<dbReference type="SUPFAM" id="SSF81321">
    <property type="entry name" value="Family A G protein-coupled receptor-like"/>
    <property type="match status" value="1"/>
</dbReference>
<keyword evidence="3 9" id="KW-1133">Transmembrane helix</keyword>
<dbReference type="InterPro" id="IPR000276">
    <property type="entry name" value="GPCR_Rhodpsn"/>
</dbReference>
<gene>
    <name evidence="11" type="ORF">D915_007046</name>
</gene>
<proteinExistence type="predicted"/>
<dbReference type="InterPro" id="IPR017452">
    <property type="entry name" value="GPCR_Rhodpsn_7TM"/>
</dbReference>
<keyword evidence="4" id="KW-0297">G-protein coupled receptor</keyword>
<comment type="subcellular location">
    <subcellularLocation>
        <location evidence="1">Membrane</location>
        <topology evidence="1">Multi-pass membrane protein</topology>
    </subcellularLocation>
</comment>
<keyword evidence="5 9" id="KW-0472">Membrane</keyword>
<evidence type="ECO:0000256" key="4">
    <source>
        <dbReference type="ARBA" id="ARBA00023040"/>
    </source>
</evidence>
<feature type="transmembrane region" description="Helical" evidence="9">
    <location>
        <begin position="215"/>
        <end position="237"/>
    </location>
</feature>
<evidence type="ECO:0000259" key="10">
    <source>
        <dbReference type="PROSITE" id="PS50262"/>
    </source>
</evidence>
<protein>
    <recommendedName>
        <fullName evidence="10">G-protein coupled receptors family 1 profile domain-containing protein</fullName>
    </recommendedName>
</protein>
<dbReference type="Gene3D" id="1.20.1070.10">
    <property type="entry name" value="Rhodopsin 7-helix transmembrane proteins"/>
    <property type="match status" value="1"/>
</dbReference>
<organism evidence="11 12">
    <name type="scientific">Fasciola hepatica</name>
    <name type="common">Liver fluke</name>
    <dbReference type="NCBI Taxonomy" id="6192"/>
    <lineage>
        <taxon>Eukaryota</taxon>
        <taxon>Metazoa</taxon>
        <taxon>Spiralia</taxon>
        <taxon>Lophotrochozoa</taxon>
        <taxon>Platyhelminthes</taxon>
        <taxon>Trematoda</taxon>
        <taxon>Digenea</taxon>
        <taxon>Plagiorchiida</taxon>
        <taxon>Echinostomata</taxon>
        <taxon>Echinostomatoidea</taxon>
        <taxon>Fasciolidae</taxon>
        <taxon>Fasciola</taxon>
    </lineage>
</organism>
<feature type="transmembrane region" description="Helical" evidence="9">
    <location>
        <begin position="6"/>
        <end position="25"/>
    </location>
</feature>
<evidence type="ECO:0000256" key="3">
    <source>
        <dbReference type="ARBA" id="ARBA00022989"/>
    </source>
</evidence>